<evidence type="ECO:0000256" key="4">
    <source>
        <dbReference type="ARBA" id="ARBA00023125"/>
    </source>
</evidence>
<dbReference type="Gene3D" id="3.40.50.1360">
    <property type="match status" value="1"/>
</dbReference>
<dbReference type="InterPro" id="IPR036388">
    <property type="entry name" value="WH-like_DNA-bd_sf"/>
</dbReference>
<name>A0ABW2TEU9_9ACTN</name>
<evidence type="ECO:0000259" key="7">
    <source>
        <dbReference type="PROSITE" id="PS51000"/>
    </source>
</evidence>
<evidence type="ECO:0000313" key="8">
    <source>
        <dbReference type="EMBL" id="MFC7606557.1"/>
    </source>
</evidence>
<dbReference type="Pfam" id="PF00455">
    <property type="entry name" value="DeoRC"/>
    <property type="match status" value="1"/>
</dbReference>
<dbReference type="InterPro" id="IPR018356">
    <property type="entry name" value="Tscrpt_reg_HTH_DeoR_CS"/>
</dbReference>
<evidence type="ECO:0000256" key="3">
    <source>
        <dbReference type="ARBA" id="ARBA00023015"/>
    </source>
</evidence>
<dbReference type="InterPro" id="IPR050313">
    <property type="entry name" value="Carb_Metab_HTH_regulators"/>
</dbReference>
<dbReference type="SMART" id="SM00420">
    <property type="entry name" value="HTH_DEOR"/>
    <property type="match status" value="1"/>
</dbReference>
<comment type="function">
    <text evidence="6">Repressor of the lactose catabolism operon. Galactose-6-phosphate is the inducer.</text>
</comment>
<evidence type="ECO:0000256" key="1">
    <source>
        <dbReference type="ARBA" id="ARBA00021390"/>
    </source>
</evidence>
<evidence type="ECO:0000256" key="2">
    <source>
        <dbReference type="ARBA" id="ARBA00022491"/>
    </source>
</evidence>
<dbReference type="PANTHER" id="PTHR30363">
    <property type="entry name" value="HTH-TYPE TRANSCRIPTIONAL REGULATOR SRLR-RELATED"/>
    <property type="match status" value="1"/>
</dbReference>
<dbReference type="Pfam" id="PF08220">
    <property type="entry name" value="HTH_DeoR"/>
    <property type="match status" value="1"/>
</dbReference>
<protein>
    <recommendedName>
        <fullName evidence="1">Lactose phosphotransferase system repressor</fullName>
    </recommendedName>
</protein>
<dbReference type="InterPro" id="IPR001034">
    <property type="entry name" value="DeoR_HTH"/>
</dbReference>
<sequence length="265" mass="27704">MHKLPQKWATVLPAERHARIGEALRISRVVSTDDLAHELGVSAETIRRDFVALERQGRLSRVHGGATIALGQAAGEEAPFAERTGTAADAKTRIGRAAAGLVHPGQTVVIDVGTTAVQVARALPLDFTGTVATCSLLVAAELSERPGIEVLVCGGRLRGGDLALSNSVAQAFFADLNPDVAFLGSGGVDAATGLTDYYLDEIAVRKIILRNATRSYVLADSSRFGLVARHRVAELGELGGLITEAEPPSGIQDAITRGNGVIVLS</sequence>
<dbReference type="InterPro" id="IPR014036">
    <property type="entry name" value="DeoR-like_C"/>
</dbReference>
<keyword evidence="5" id="KW-0804">Transcription</keyword>
<dbReference type="RefSeq" id="WP_343962873.1">
    <property type="nucleotide sequence ID" value="NZ_BAAAGK010000013.1"/>
</dbReference>
<dbReference type="SUPFAM" id="SSF46785">
    <property type="entry name" value="Winged helix' DNA-binding domain"/>
    <property type="match status" value="1"/>
</dbReference>
<dbReference type="Proteomes" id="UP001596514">
    <property type="component" value="Unassembled WGS sequence"/>
</dbReference>
<keyword evidence="4 8" id="KW-0238">DNA-binding</keyword>
<dbReference type="PROSITE" id="PS51000">
    <property type="entry name" value="HTH_DEOR_2"/>
    <property type="match status" value="1"/>
</dbReference>
<dbReference type="PROSITE" id="PS00894">
    <property type="entry name" value="HTH_DEOR_1"/>
    <property type="match status" value="1"/>
</dbReference>
<dbReference type="PRINTS" id="PR00037">
    <property type="entry name" value="HTHLACR"/>
</dbReference>
<gene>
    <name evidence="8" type="ORF">ACFQVD_41325</name>
</gene>
<organism evidence="8 9">
    <name type="scientific">Streptosporangium amethystogenes subsp. fukuiense</name>
    <dbReference type="NCBI Taxonomy" id="698418"/>
    <lineage>
        <taxon>Bacteria</taxon>
        <taxon>Bacillati</taxon>
        <taxon>Actinomycetota</taxon>
        <taxon>Actinomycetes</taxon>
        <taxon>Streptosporangiales</taxon>
        <taxon>Streptosporangiaceae</taxon>
        <taxon>Streptosporangium</taxon>
    </lineage>
</organism>
<dbReference type="InterPro" id="IPR037171">
    <property type="entry name" value="NagB/RpiA_transferase-like"/>
</dbReference>
<dbReference type="EMBL" id="JBHTEE010000001">
    <property type="protein sequence ID" value="MFC7606557.1"/>
    <property type="molecule type" value="Genomic_DNA"/>
</dbReference>
<dbReference type="GO" id="GO:0003677">
    <property type="term" value="F:DNA binding"/>
    <property type="evidence" value="ECO:0007669"/>
    <property type="project" value="UniProtKB-KW"/>
</dbReference>
<keyword evidence="3" id="KW-0805">Transcription regulation</keyword>
<dbReference type="Gene3D" id="1.10.10.10">
    <property type="entry name" value="Winged helix-like DNA-binding domain superfamily/Winged helix DNA-binding domain"/>
    <property type="match status" value="1"/>
</dbReference>
<dbReference type="SUPFAM" id="SSF100950">
    <property type="entry name" value="NagB/RpiA/CoA transferase-like"/>
    <property type="match status" value="1"/>
</dbReference>
<proteinExistence type="predicted"/>
<keyword evidence="2" id="KW-0678">Repressor</keyword>
<feature type="domain" description="HTH deoR-type" evidence="7">
    <location>
        <begin position="13"/>
        <end position="68"/>
    </location>
</feature>
<keyword evidence="9" id="KW-1185">Reference proteome</keyword>
<reference evidence="9" key="1">
    <citation type="journal article" date="2019" name="Int. J. Syst. Evol. Microbiol.">
        <title>The Global Catalogue of Microorganisms (GCM) 10K type strain sequencing project: providing services to taxonomists for standard genome sequencing and annotation.</title>
        <authorList>
            <consortium name="The Broad Institute Genomics Platform"/>
            <consortium name="The Broad Institute Genome Sequencing Center for Infectious Disease"/>
            <person name="Wu L."/>
            <person name="Ma J."/>
        </authorList>
    </citation>
    <scope>NUCLEOTIDE SEQUENCE [LARGE SCALE GENOMIC DNA]</scope>
    <source>
        <strain evidence="9">JCM 10083</strain>
    </source>
</reference>
<evidence type="ECO:0000256" key="5">
    <source>
        <dbReference type="ARBA" id="ARBA00023163"/>
    </source>
</evidence>
<comment type="caution">
    <text evidence="8">The sequence shown here is derived from an EMBL/GenBank/DDBJ whole genome shotgun (WGS) entry which is preliminary data.</text>
</comment>
<dbReference type="InterPro" id="IPR036390">
    <property type="entry name" value="WH_DNA-bd_sf"/>
</dbReference>
<dbReference type="SMART" id="SM01134">
    <property type="entry name" value="DeoRC"/>
    <property type="match status" value="1"/>
</dbReference>
<dbReference type="PANTHER" id="PTHR30363:SF4">
    <property type="entry name" value="GLYCEROL-3-PHOSPHATE REGULON REPRESSOR"/>
    <property type="match status" value="1"/>
</dbReference>
<evidence type="ECO:0000256" key="6">
    <source>
        <dbReference type="ARBA" id="ARBA00024937"/>
    </source>
</evidence>
<accession>A0ABW2TEU9</accession>
<evidence type="ECO:0000313" key="9">
    <source>
        <dbReference type="Proteomes" id="UP001596514"/>
    </source>
</evidence>